<dbReference type="EMBL" id="SIRE01000004">
    <property type="protein sequence ID" value="TBL80860.1"/>
    <property type="molecule type" value="Genomic_DNA"/>
</dbReference>
<sequence length="796" mass="92300">MTKKKTGTKTTPKYTGDHAYLHMIPLEQDAYNIEGFALFFPVRLRDRIKVENDKRMQKMPLVSLHESMFSLLSDLLFINNRIDWNINEPWLFAEHPIDLGHIRKLISAWFGLTFKAELESEHLEGMEWTPELRQFKYTVDEKNRVKFDDRFVFHYLPKFLANRLRGKYAIESLEQTIDFIPVQNERFGQLVSWPPLEKNDFKFSYRINLSVQTIPFVPKPYLYIHVETLRWVTNEKIYPNSKRFHVYLKEQFPWAIGDSPSGFTLIEASRNDEGWYWGNRIGAILKKTGFNSLLPLCAEWMDDSLRYLEAAETSCILAVPHSTHLKNKTLMEAGAGMPERYGFAQSIADNLENVLQKVQKVRSTVNVRKKESDFLFPEEIDFEIYYENEAWLDLTKESLLGELEHCQSNINIIPIRSNLDINIIKAKEVNKAIALKEHLPKLMNEFLPIKRFTACLFELPSKDQFNDQLLDPKQLLRYAFARSNRLVQFINQLSDDPSKNSAHRFSRAAQDLLRQLGMVGARISGLVTQDTAYIGIYNIDKRKNMMRNQTLDYPIMCLIERGEIYLTAPGLEWLPYREALIVLGQKSLEIHRLSLQPDKSKSFIAQTIQNLKSNKVVIFAHAQNIRGTIPWFNNGQISTSDFHFSGESFLSTKEISVIRFRDESGYEAPEWSLIGYKTIGRVKQHEHVEVWPQATNTNLYKLNDFIYFSVAKKPSSVQAAAGLTKLDNPYQYNRKETALEIVVPVCGSSQTQEQLAILAHQLRKGTSYQYNDDTLFPLPLHMAIKAKEYALTLESM</sequence>
<protein>
    <submittedName>
        <fullName evidence="4">DUF3893 domain-containing protein</fullName>
    </submittedName>
</protein>
<reference evidence="4 5" key="1">
    <citation type="submission" date="2019-02" db="EMBL/GenBank/DDBJ databases">
        <title>Paenibacillus sp. nov., isolated from surface-sterilized tissue of Thalictrum simplex L.</title>
        <authorList>
            <person name="Tuo L."/>
        </authorList>
    </citation>
    <scope>NUCLEOTIDE SEQUENCE [LARGE SCALE GENOMIC DNA]</scope>
    <source>
        <strain evidence="4 5">N2SHLJ1</strain>
    </source>
</reference>
<dbReference type="InterPro" id="IPR024996">
    <property type="entry name" value="RNaseH_pPIWI_RE"/>
</dbReference>
<proteinExistence type="predicted"/>
<dbReference type="Proteomes" id="UP000293142">
    <property type="component" value="Unassembled WGS sequence"/>
</dbReference>
<dbReference type="OrthoDB" id="2990357at2"/>
<dbReference type="RefSeq" id="WP_131012464.1">
    <property type="nucleotide sequence ID" value="NZ_SIRE01000004.1"/>
</dbReference>
<dbReference type="Pfam" id="PF13111">
    <property type="entry name" value="pPIWI_RE_X"/>
    <property type="match status" value="1"/>
</dbReference>
<evidence type="ECO:0000259" key="2">
    <source>
        <dbReference type="Pfam" id="PF13111"/>
    </source>
</evidence>
<feature type="domain" description="pPIWI-RE RNaseH" evidence="1">
    <location>
        <begin position="568"/>
        <end position="791"/>
    </location>
</feature>
<name>A0A4Q9DXR2_9BACL</name>
<evidence type="ECO:0000259" key="1">
    <source>
        <dbReference type="Pfam" id="PF13032"/>
    </source>
</evidence>
<dbReference type="InterPro" id="IPR025085">
    <property type="entry name" value="pPIWI_RE_X"/>
</dbReference>
<dbReference type="AlphaFoldDB" id="A0A4Q9DXR2"/>
<feature type="domain" description="pPIWI-RE module N-terminal" evidence="2">
    <location>
        <begin position="28"/>
        <end position="366"/>
    </location>
</feature>
<accession>A0A4Q9DXR2</accession>
<evidence type="ECO:0000313" key="4">
    <source>
        <dbReference type="EMBL" id="TBL80860.1"/>
    </source>
</evidence>
<dbReference type="Pfam" id="PF18157">
    <property type="entry name" value="MID_pPIWI_RE"/>
    <property type="match status" value="1"/>
</dbReference>
<feature type="domain" description="Prokaryotic pPIWI-RE MID" evidence="3">
    <location>
        <begin position="449"/>
        <end position="519"/>
    </location>
</feature>
<dbReference type="InterPro" id="IPR040496">
    <property type="entry name" value="MID_pPIWI_RE"/>
</dbReference>
<dbReference type="Pfam" id="PF13032">
    <property type="entry name" value="RNaseH_pPIWI_RE"/>
    <property type="match status" value="1"/>
</dbReference>
<gene>
    <name evidence="4" type="ORF">EYB31_06490</name>
</gene>
<organism evidence="4 5">
    <name type="scientific">Paenibacillus thalictri</name>
    <dbReference type="NCBI Taxonomy" id="2527873"/>
    <lineage>
        <taxon>Bacteria</taxon>
        <taxon>Bacillati</taxon>
        <taxon>Bacillota</taxon>
        <taxon>Bacilli</taxon>
        <taxon>Bacillales</taxon>
        <taxon>Paenibacillaceae</taxon>
        <taxon>Paenibacillus</taxon>
    </lineage>
</organism>
<comment type="caution">
    <text evidence="4">The sequence shown here is derived from an EMBL/GenBank/DDBJ whole genome shotgun (WGS) entry which is preliminary data.</text>
</comment>
<evidence type="ECO:0000313" key="5">
    <source>
        <dbReference type="Proteomes" id="UP000293142"/>
    </source>
</evidence>
<evidence type="ECO:0000259" key="3">
    <source>
        <dbReference type="Pfam" id="PF18157"/>
    </source>
</evidence>
<keyword evidence="5" id="KW-1185">Reference proteome</keyword>